<reference evidence="9" key="2">
    <citation type="submission" date="2020-07" db="EMBL/GenBank/DDBJ databases">
        <authorList>
            <person name="Vera ALvarez R."/>
            <person name="Arias-Moreno D.M."/>
            <person name="Jimenez-Jacinto V."/>
            <person name="Jimenez-Bremont J.F."/>
            <person name="Swaminathan K."/>
            <person name="Moose S.P."/>
            <person name="Guerrero-Gonzalez M.L."/>
            <person name="Marino-Ramirez L."/>
            <person name="Landsman D."/>
            <person name="Rodriguez-Kessler M."/>
            <person name="Delgado-Sanchez P."/>
        </authorList>
    </citation>
    <scope>NUCLEOTIDE SEQUENCE</scope>
    <source>
        <tissue evidence="9">Cladode</tissue>
    </source>
</reference>
<evidence type="ECO:0000256" key="6">
    <source>
        <dbReference type="SAM" id="MobiDB-lite"/>
    </source>
</evidence>
<dbReference type="GO" id="GO:0016987">
    <property type="term" value="F:sigma factor activity"/>
    <property type="evidence" value="ECO:0007669"/>
    <property type="project" value="UniProtKB-KW"/>
</dbReference>
<evidence type="ECO:0000313" key="9">
    <source>
        <dbReference type="EMBL" id="MBA4631320.1"/>
    </source>
</evidence>
<dbReference type="AlphaFoldDB" id="A0A7C9D0V7"/>
<dbReference type="Pfam" id="PF04539">
    <property type="entry name" value="Sigma70_r3"/>
    <property type="match status" value="1"/>
</dbReference>
<dbReference type="SUPFAM" id="SSF88659">
    <property type="entry name" value="Sigma3 and sigma4 domains of RNA polymerase sigma factors"/>
    <property type="match status" value="2"/>
</dbReference>
<dbReference type="CDD" id="cd06171">
    <property type="entry name" value="Sigma70_r4"/>
    <property type="match status" value="1"/>
</dbReference>
<dbReference type="PROSITE" id="PS00716">
    <property type="entry name" value="SIGMA70_2"/>
    <property type="match status" value="1"/>
</dbReference>
<dbReference type="InterPro" id="IPR014284">
    <property type="entry name" value="RNA_pol_sigma-70_dom"/>
</dbReference>
<dbReference type="InterPro" id="IPR050239">
    <property type="entry name" value="Sigma-70_RNA_pol_init_factors"/>
</dbReference>
<proteinExistence type="inferred from homology"/>
<accession>A0A7C9D0V7</accession>
<keyword evidence="3" id="KW-0731">Sigma factor</keyword>
<dbReference type="InterPro" id="IPR036388">
    <property type="entry name" value="WH-like_DNA-bd_sf"/>
</dbReference>
<evidence type="ECO:0000256" key="5">
    <source>
        <dbReference type="ARBA" id="ARBA00023163"/>
    </source>
</evidence>
<evidence type="ECO:0000259" key="8">
    <source>
        <dbReference type="PROSITE" id="PS00716"/>
    </source>
</evidence>
<dbReference type="PANTHER" id="PTHR30603:SF45">
    <property type="entry name" value="RNA POLYMERASE SIGMA FACTOR SIGF, CHLOROPLASTIC"/>
    <property type="match status" value="1"/>
</dbReference>
<dbReference type="InterPro" id="IPR013325">
    <property type="entry name" value="RNA_pol_sigma_r2"/>
</dbReference>
<dbReference type="InterPro" id="IPR013324">
    <property type="entry name" value="RNA_pol_sigma_r3/r4-like"/>
</dbReference>
<dbReference type="PROSITE" id="PS00715">
    <property type="entry name" value="SIGMA70_1"/>
    <property type="match status" value="1"/>
</dbReference>
<dbReference type="GO" id="GO:0006352">
    <property type="term" value="P:DNA-templated transcription initiation"/>
    <property type="evidence" value="ECO:0007669"/>
    <property type="project" value="InterPro"/>
</dbReference>
<protein>
    <recommendedName>
        <fullName evidence="7 8">RNA polymerase sigma-70 domain-containing protein</fullName>
    </recommendedName>
</protein>
<dbReference type="InterPro" id="IPR000943">
    <property type="entry name" value="RNA_pol_sigma70"/>
</dbReference>
<dbReference type="NCBIfam" id="TIGR02937">
    <property type="entry name" value="sigma70-ECF"/>
    <property type="match status" value="1"/>
</dbReference>
<feature type="domain" description="RNA polymerase sigma-70" evidence="8">
    <location>
        <begin position="504"/>
        <end position="530"/>
    </location>
</feature>
<dbReference type="Gene3D" id="1.10.601.10">
    <property type="entry name" value="RNA Polymerase Primary Sigma Factor"/>
    <property type="match status" value="1"/>
</dbReference>
<dbReference type="SUPFAM" id="SSF88946">
    <property type="entry name" value="Sigma2 domain of RNA polymerase sigma factors"/>
    <property type="match status" value="1"/>
</dbReference>
<reference evidence="9" key="1">
    <citation type="journal article" date="2013" name="J. Plant Res.">
        <title>Effect of fungi and light on seed germination of three Opuntia species from semiarid lands of central Mexico.</title>
        <authorList>
            <person name="Delgado-Sanchez P."/>
            <person name="Jimenez-Bremont J.F."/>
            <person name="Guerrero-Gonzalez Mde L."/>
            <person name="Flores J."/>
        </authorList>
    </citation>
    <scope>NUCLEOTIDE SEQUENCE</scope>
    <source>
        <tissue evidence="9">Cladode</tissue>
    </source>
</reference>
<keyword evidence="2" id="KW-0805">Transcription regulation</keyword>
<evidence type="ECO:0000256" key="4">
    <source>
        <dbReference type="ARBA" id="ARBA00023125"/>
    </source>
</evidence>
<sequence length="547" mass="62250">MPLAVAVAALPNTSMVHEQTYAIPLIPTASLSRQFPTSVLSHEQRDECRPSLPTLRGERTSQLHSTIDRKKIEDGTPIEKNMGTSGLCVGDFEDQFSHWSGLSYSLQSLEDEERLLLSVMDEPVEVRSCIVVSLAKEALSASKLALSLADSPHESDVDFDEPALLHADFDGSTSPRMRHTAAFKQKRVGSTRLPERRLKKRRSPKPVIAHRTDSSERVKSRMSSKGFDPNDPLRLFLLGPETKQLLTVQEENELIREVQDFNKLIDVKRNLQSQFDREPTFAEWADAVGLSSRALRSEFHSWKRSREKLICSNFRMVVHIAKQYQGRGIGLQDLLQEGGMGLMKSVEKFKPQAGCRLPSYAYWWIRQYIRKAIFLHSRTIRLPENMYGLLNNVLQARRSYIKEGHLYPTTEELAERVGVTVKKLQNLLLLTQNPLSMQQPLWADQDTTFQEVTADTVVENPEVCVERQSMRKHVRSLLGTLTDREQKIIKLRYGIGFKCGKRYSLFEIGSKCGLSQETVRQIESRALDKLKQSVGNHGLEAYTDLLM</sequence>
<comment type="similarity">
    <text evidence="1">Belongs to the sigma-70 factor family.</text>
</comment>
<evidence type="ECO:0000256" key="1">
    <source>
        <dbReference type="ARBA" id="ARBA00007788"/>
    </source>
</evidence>
<dbReference type="InterPro" id="IPR007624">
    <property type="entry name" value="RNA_pol_sigma70_r3"/>
</dbReference>
<feature type="compositionally biased region" description="Basic and acidic residues" evidence="6">
    <location>
        <begin position="210"/>
        <end position="219"/>
    </location>
</feature>
<dbReference type="PRINTS" id="PR00046">
    <property type="entry name" value="SIGMA70FCT"/>
</dbReference>
<feature type="domain" description="RNA polymerase sigma-70" evidence="7">
    <location>
        <begin position="333"/>
        <end position="346"/>
    </location>
</feature>
<organism evidence="9">
    <name type="scientific">Opuntia streptacantha</name>
    <name type="common">Prickly pear cactus</name>
    <name type="synonym">Opuntia cardona</name>
    <dbReference type="NCBI Taxonomy" id="393608"/>
    <lineage>
        <taxon>Eukaryota</taxon>
        <taxon>Viridiplantae</taxon>
        <taxon>Streptophyta</taxon>
        <taxon>Embryophyta</taxon>
        <taxon>Tracheophyta</taxon>
        <taxon>Spermatophyta</taxon>
        <taxon>Magnoliopsida</taxon>
        <taxon>eudicotyledons</taxon>
        <taxon>Gunneridae</taxon>
        <taxon>Pentapetalae</taxon>
        <taxon>Caryophyllales</taxon>
        <taxon>Cactineae</taxon>
        <taxon>Cactaceae</taxon>
        <taxon>Opuntioideae</taxon>
        <taxon>Opuntia</taxon>
    </lineage>
</organism>
<dbReference type="PANTHER" id="PTHR30603">
    <property type="entry name" value="RNA POLYMERASE SIGMA FACTOR RPO"/>
    <property type="match status" value="1"/>
</dbReference>
<dbReference type="InterPro" id="IPR007630">
    <property type="entry name" value="RNA_pol_sigma70_r4"/>
</dbReference>
<name>A0A7C9D0V7_OPUST</name>
<dbReference type="GO" id="GO:0071482">
    <property type="term" value="P:cellular response to light stimulus"/>
    <property type="evidence" value="ECO:0007669"/>
    <property type="project" value="UniProtKB-ARBA"/>
</dbReference>
<dbReference type="Pfam" id="PF04542">
    <property type="entry name" value="Sigma70_r2"/>
    <property type="match status" value="1"/>
</dbReference>
<evidence type="ECO:0000259" key="7">
    <source>
        <dbReference type="PROSITE" id="PS00715"/>
    </source>
</evidence>
<dbReference type="Gene3D" id="1.10.10.10">
    <property type="entry name" value="Winged helix-like DNA-binding domain superfamily/Winged helix DNA-binding domain"/>
    <property type="match status" value="2"/>
</dbReference>
<keyword evidence="5" id="KW-0804">Transcription</keyword>
<dbReference type="InterPro" id="IPR007627">
    <property type="entry name" value="RNA_pol_sigma70_r2"/>
</dbReference>
<feature type="region of interest" description="Disordered" evidence="6">
    <location>
        <begin position="193"/>
        <end position="226"/>
    </location>
</feature>
<keyword evidence="4" id="KW-0238">DNA-binding</keyword>
<evidence type="ECO:0000256" key="3">
    <source>
        <dbReference type="ARBA" id="ARBA00023082"/>
    </source>
</evidence>
<dbReference type="GO" id="GO:0003677">
    <property type="term" value="F:DNA binding"/>
    <property type="evidence" value="ECO:0007669"/>
    <property type="project" value="UniProtKB-KW"/>
</dbReference>
<dbReference type="Pfam" id="PF04545">
    <property type="entry name" value="Sigma70_r4"/>
    <property type="match status" value="1"/>
</dbReference>
<dbReference type="EMBL" id="GISG01077275">
    <property type="protein sequence ID" value="MBA4631320.1"/>
    <property type="molecule type" value="Transcribed_RNA"/>
</dbReference>
<evidence type="ECO:0000256" key="2">
    <source>
        <dbReference type="ARBA" id="ARBA00023015"/>
    </source>
</evidence>